<feature type="transmembrane region" description="Helical" evidence="1">
    <location>
        <begin position="336"/>
        <end position="359"/>
    </location>
</feature>
<proteinExistence type="predicted"/>
<keyword evidence="1" id="KW-1133">Transmembrane helix</keyword>
<dbReference type="Proteomes" id="UP000199450">
    <property type="component" value="Unassembled WGS sequence"/>
</dbReference>
<name>A0A1H8BQU1_9FLAO</name>
<feature type="transmembrane region" description="Helical" evidence="1">
    <location>
        <begin position="159"/>
        <end position="182"/>
    </location>
</feature>
<feature type="transmembrane region" description="Helical" evidence="1">
    <location>
        <begin position="113"/>
        <end position="139"/>
    </location>
</feature>
<keyword evidence="1" id="KW-0812">Transmembrane</keyword>
<dbReference type="RefSeq" id="WP_090000840.1">
    <property type="nucleotide sequence ID" value="NZ_FOBV01000007.1"/>
</dbReference>
<keyword evidence="3" id="KW-1185">Reference proteome</keyword>
<evidence type="ECO:0000313" key="2">
    <source>
        <dbReference type="EMBL" id="SEM84484.1"/>
    </source>
</evidence>
<accession>A0A1H8BQU1</accession>
<feature type="transmembrane region" description="Helical" evidence="1">
    <location>
        <begin position="310"/>
        <end position="329"/>
    </location>
</feature>
<dbReference type="EMBL" id="FOBV01000007">
    <property type="protein sequence ID" value="SEM84484.1"/>
    <property type="molecule type" value="Genomic_DNA"/>
</dbReference>
<dbReference type="AlphaFoldDB" id="A0A1H8BQU1"/>
<feature type="transmembrane region" description="Helical" evidence="1">
    <location>
        <begin position="12"/>
        <end position="30"/>
    </location>
</feature>
<gene>
    <name evidence="2" type="ORF">SAMN05421856_107125</name>
</gene>
<protein>
    <recommendedName>
        <fullName evidence="4">Glycosyltransferase RgtA/B/C/D-like domain-containing protein</fullName>
    </recommendedName>
</protein>
<reference evidence="3" key="1">
    <citation type="submission" date="2016-10" db="EMBL/GenBank/DDBJ databases">
        <authorList>
            <person name="Varghese N."/>
            <person name="Submissions S."/>
        </authorList>
    </citation>
    <scope>NUCLEOTIDE SEQUENCE [LARGE SCALE GENOMIC DNA]</scope>
    <source>
        <strain evidence="3">DSM 17453</strain>
    </source>
</reference>
<feature type="transmembrane region" description="Helical" evidence="1">
    <location>
        <begin position="194"/>
        <end position="213"/>
    </location>
</feature>
<feature type="transmembrane region" description="Helical" evidence="1">
    <location>
        <begin position="258"/>
        <end position="278"/>
    </location>
</feature>
<sequence>MSETKNLKIPIYAVLFTVIFKLLFLFTHYIQEDAFISWRVAQNLLDYGVIGFNGNTKISASTTHLYVFVSYIFNLIFGKENFIEPLLIFNSILFTIGSFFLSHVLLKSNWQKAIFIFLIGILPPSIKISILGMEYGILFFLEMALLYYGFHKGKKWVQIILPVFILFTRIDTVIFLGTVFLIDLFWNKKINWPYILGGILGIAAVLGFNWIYFGEVINNTIVAKKIAYDNHFTLVQNIEYFTQNFANFWGMLKLPGDFNPVTIIILTFELLCFVYLIRQKNKRNYFLWIIFIFGWIKQVIFISQKSLFDWYYWVPQILLFVPVLIFILEQKAKKKLWLSLLIIFYIFPMFIFQTVHAIATGNGEWNYRRHIGLFLNTYEKDKNQWIFLEPAGYIPYFSGLKTIDEVGLVDKEVQREIQKDKANFWMNTVKKRKPKYLLSYEDLYQRKDAEYFRLHYRLVKEFRIKDHLKSDYKLIEKIYILKPSGSDYNLYERID</sequence>
<evidence type="ECO:0000256" key="1">
    <source>
        <dbReference type="SAM" id="Phobius"/>
    </source>
</evidence>
<evidence type="ECO:0008006" key="4">
    <source>
        <dbReference type="Google" id="ProtNLM"/>
    </source>
</evidence>
<dbReference type="STRING" id="295069.SAMN05421856_107125"/>
<feature type="transmembrane region" description="Helical" evidence="1">
    <location>
        <begin position="87"/>
        <end position="106"/>
    </location>
</feature>
<dbReference type="OrthoDB" id="1270387at2"/>
<organism evidence="2 3">
    <name type="scientific">Chryseobacterium taichungense</name>
    <dbReference type="NCBI Taxonomy" id="295069"/>
    <lineage>
        <taxon>Bacteria</taxon>
        <taxon>Pseudomonadati</taxon>
        <taxon>Bacteroidota</taxon>
        <taxon>Flavobacteriia</taxon>
        <taxon>Flavobacteriales</taxon>
        <taxon>Weeksellaceae</taxon>
        <taxon>Chryseobacterium group</taxon>
        <taxon>Chryseobacterium</taxon>
    </lineage>
</organism>
<feature type="transmembrane region" description="Helical" evidence="1">
    <location>
        <begin position="285"/>
        <end position="304"/>
    </location>
</feature>
<keyword evidence="1" id="KW-0472">Membrane</keyword>
<evidence type="ECO:0000313" key="3">
    <source>
        <dbReference type="Proteomes" id="UP000199450"/>
    </source>
</evidence>